<dbReference type="RefSeq" id="WP_029626654.1">
    <property type="nucleotide sequence ID" value="NZ_AFSL01000071.1"/>
</dbReference>
<dbReference type="AlphaFoldDB" id="A0A1I2BJ15"/>
<feature type="region of interest" description="Disordered" evidence="1">
    <location>
        <begin position="14"/>
        <end position="44"/>
    </location>
</feature>
<dbReference type="OrthoDB" id="9975252at2"/>
<evidence type="ECO:0000313" key="3">
    <source>
        <dbReference type="Proteomes" id="UP000181976"/>
    </source>
</evidence>
<sequence>MEFLLQMFADLLGTPSNNEVNARAETEKKANRESIAKTPENKEQVEEEKSVIFGLIQFH</sequence>
<dbReference type="Proteomes" id="UP000181976">
    <property type="component" value="Unassembled WGS sequence"/>
</dbReference>
<gene>
    <name evidence="2" type="ORF">SAMN05444380_11375</name>
</gene>
<keyword evidence="3" id="KW-1185">Reference proteome</keyword>
<evidence type="ECO:0000313" key="2">
    <source>
        <dbReference type="EMBL" id="SFE56182.1"/>
    </source>
</evidence>
<evidence type="ECO:0000256" key="1">
    <source>
        <dbReference type="SAM" id="MobiDB-lite"/>
    </source>
</evidence>
<protein>
    <submittedName>
        <fullName evidence="2">Uncharacterized protein</fullName>
    </submittedName>
</protein>
<name>A0A1I2BJ15_9BACT</name>
<dbReference type="EMBL" id="FONA01000013">
    <property type="protein sequence ID" value="SFE56182.1"/>
    <property type="molecule type" value="Genomic_DNA"/>
</dbReference>
<dbReference type="STRING" id="385682.SAMN05444380_11375"/>
<accession>A0A1I2BJ15</accession>
<organism evidence="2 3">
    <name type="scientific">Thermophagus xiamenensis</name>
    <dbReference type="NCBI Taxonomy" id="385682"/>
    <lineage>
        <taxon>Bacteria</taxon>
        <taxon>Pseudomonadati</taxon>
        <taxon>Bacteroidota</taxon>
        <taxon>Bacteroidia</taxon>
        <taxon>Marinilabiliales</taxon>
        <taxon>Marinilabiliaceae</taxon>
        <taxon>Thermophagus</taxon>
    </lineage>
</organism>
<feature type="compositionally biased region" description="Basic and acidic residues" evidence="1">
    <location>
        <begin position="22"/>
        <end position="44"/>
    </location>
</feature>
<dbReference type="InParanoid" id="A0A1I2BJ15"/>
<reference evidence="2 3" key="1">
    <citation type="submission" date="2016-10" db="EMBL/GenBank/DDBJ databases">
        <authorList>
            <person name="de Groot N.N."/>
        </authorList>
    </citation>
    <scope>NUCLEOTIDE SEQUENCE [LARGE SCALE GENOMIC DNA]</scope>
    <source>
        <strain evidence="2 3">DSM 19012</strain>
    </source>
</reference>
<proteinExistence type="predicted"/>